<dbReference type="InterPro" id="IPR001584">
    <property type="entry name" value="Integrase_cat-core"/>
</dbReference>
<evidence type="ECO:0000259" key="1">
    <source>
        <dbReference type="PROSITE" id="PS50994"/>
    </source>
</evidence>
<dbReference type="PROSITE" id="PS50994">
    <property type="entry name" value="INTEGRASE"/>
    <property type="match status" value="1"/>
</dbReference>
<dbReference type="GO" id="GO:0071897">
    <property type="term" value="P:DNA biosynthetic process"/>
    <property type="evidence" value="ECO:0007669"/>
    <property type="project" value="UniProtKB-ARBA"/>
</dbReference>
<dbReference type="SUPFAM" id="SSF53098">
    <property type="entry name" value="Ribonuclease H-like"/>
    <property type="match status" value="1"/>
</dbReference>
<name>A0A9J7J081_SPOLT</name>
<dbReference type="KEGG" id="sliu:111360213"/>
<dbReference type="GeneID" id="111360213"/>
<dbReference type="OrthoDB" id="5984724at2759"/>
<dbReference type="InterPro" id="IPR036397">
    <property type="entry name" value="RNaseH_sf"/>
</dbReference>
<dbReference type="PANTHER" id="PTHR47331:SF1">
    <property type="entry name" value="GAG-LIKE PROTEIN"/>
    <property type="match status" value="1"/>
</dbReference>
<sequence>MTVNSSSLIKNLLDTTTTTFECLHQLKTLKVNIENWDPLIIFVVVQKLDCETHKDWEEHVSSNCQDSETLPSLDMFRKFLESRFRTLELTEPTKQKSSPVQVREKTFHVTTNVENTKQCKICKECHTLSHCKEFGKQSPTERCEFIKTNNLCFNCLAPGHSVRYCRIPTCCRICKRRHHSLLHENKEVQRDTTGNTKKETKQSEVTLHTNVEKSEEQDVTMMTSHVSTTQSTSLLATAIVRVRSQTNHTMILRALIDQGSQASFISERAAQQLMATRYPIKGTVVGVGSTKEELKQVVQISVESRCEDFNMEIRTYVLSKPLTTKLPSRTINTNNWPHLEGLVLADPSYYQPGSIDLLLGVDVYAQIVQDQIIKGPPGSPCAHKTNLGWILFGRVEETTQQAEAFLVMHHQILGEDLLKLFWEIEPESKRKYTKEEKQCESYYEETYTRNSRGQYVVKLPFRTNKPVIPEATREIAMKRLIQQERRLEKTPELREEYDKVLYEYLAMGHMEQVPEQEMNNQCIYLPHHAVVRTDKETTKLRVVFDASCKGNNGVSLNDELLVGPVLQEDMRSVIMRWRMHQICFVSDITKMYRMVLLDRYDTDYHRVLWRGKVNNHNEPNCQLPEIKDYRLKTVTFGTASAPYLATKTLMKLAEEEGEHYPEAAKIIHEDFYVDDLMSGCDTTEQAIHVSKQITTILEKGGFKLQKWASNDAKFLKSMDANKVTTKANLDLKLDGTIKALGIAWNLREDEFHYQLQLEPISSNITKRTILSDLQKLFDPLGWIAPVIITAKILVQKLWLEGVGWDQEISDKLKQEWKFIRRDLENVKEISIRRWVNTLSTKRDRITLHGFCDASERAYAAVVYCRVQTEDDEIKINLVASRTKVAPIKTVSLPRLELCGATLLSKLLVQVSQAMRIPADNVFAWTDSTIVLAWLRGEPNRWKPFVANRVVEILEQTSSTHWYHVQSAHNPADIASRGSSISELQEKTLWWDGPTWLKNEPIEFTRPTIANIELERKKTIQSYVNATVEEKYIKFEEYQSLTELLRIIVYCRRFLNMKRDSKRLGHEMTTEELQRATEICVKRVQEEEFHDEIRRLKENKNVKSTSLVKTLNPFLDKQDILRVGGRLRNADANENLKHPVILGKRNSFISLVVADAHLKTMHGGINMMITYLMSKYWIVGCKSLVKKYIHSCLTCARQRAASRHQLMGDLPEPRVTPARPFARSGVDFAGPVYVLNSKGRGAKTNKAYICIFICMAVKAIHLELVSDLTSDAFIAAFKRFVARRGRCTEIWSDNGTNFVASNKELHAMWQKAGHEVPGLLVDQLANDGTQWQFTPPYSPNFGGLWEAGVKSVKQHLRKVLTKNLTFEEFTTVLTQIEACLNSRPLTPISTDVDVIEDIQVLTPGHFLVGEALITVPDRKIDALEMWCWKKKVGVPWTEFRTNVSILRELGITKRLSTIVQTSFIIMPLLVLEGCLLQALIAA</sequence>
<dbReference type="GO" id="GO:0015074">
    <property type="term" value="P:DNA integration"/>
    <property type="evidence" value="ECO:0007669"/>
    <property type="project" value="InterPro"/>
</dbReference>
<reference evidence="3" key="1">
    <citation type="submission" date="2025-08" db="UniProtKB">
        <authorList>
            <consortium name="RefSeq"/>
        </authorList>
    </citation>
    <scope>IDENTIFICATION</scope>
    <source>
        <strain evidence="3">Ishihara</strain>
        <tissue evidence="3">Whole body</tissue>
    </source>
</reference>
<gene>
    <name evidence="3" type="primary">LOC111360213</name>
</gene>
<dbReference type="InterPro" id="IPR041588">
    <property type="entry name" value="Integrase_H2C2"/>
</dbReference>
<evidence type="ECO:0000313" key="2">
    <source>
        <dbReference type="Proteomes" id="UP000301870"/>
    </source>
</evidence>
<dbReference type="Gene3D" id="3.30.420.10">
    <property type="entry name" value="Ribonuclease H-like superfamily/Ribonuclease H"/>
    <property type="match status" value="1"/>
</dbReference>
<organism evidence="2 3">
    <name type="scientific">Spodoptera litura</name>
    <name type="common">Asian cotton leafworm</name>
    <dbReference type="NCBI Taxonomy" id="69820"/>
    <lineage>
        <taxon>Eukaryota</taxon>
        <taxon>Metazoa</taxon>
        <taxon>Ecdysozoa</taxon>
        <taxon>Arthropoda</taxon>
        <taxon>Hexapoda</taxon>
        <taxon>Insecta</taxon>
        <taxon>Pterygota</taxon>
        <taxon>Neoptera</taxon>
        <taxon>Endopterygota</taxon>
        <taxon>Lepidoptera</taxon>
        <taxon>Glossata</taxon>
        <taxon>Ditrysia</taxon>
        <taxon>Noctuoidea</taxon>
        <taxon>Noctuidae</taxon>
        <taxon>Amphipyrinae</taxon>
        <taxon>Spodoptera</taxon>
    </lineage>
</organism>
<dbReference type="Gene3D" id="1.10.340.70">
    <property type="match status" value="1"/>
</dbReference>
<dbReference type="CDD" id="cd01644">
    <property type="entry name" value="RT_pepA17"/>
    <property type="match status" value="1"/>
</dbReference>
<dbReference type="Proteomes" id="UP000301870">
    <property type="component" value="Chromosome 30"/>
</dbReference>
<dbReference type="SUPFAM" id="SSF56672">
    <property type="entry name" value="DNA/RNA polymerases"/>
    <property type="match status" value="1"/>
</dbReference>
<evidence type="ECO:0000313" key="3">
    <source>
        <dbReference type="RefSeq" id="XP_022831854.1"/>
    </source>
</evidence>
<feature type="domain" description="Integrase catalytic" evidence="1">
    <location>
        <begin position="1215"/>
        <end position="1410"/>
    </location>
</feature>
<dbReference type="RefSeq" id="XP_022831854.1">
    <property type="nucleotide sequence ID" value="XM_022976086.1"/>
</dbReference>
<dbReference type="InterPro" id="IPR043502">
    <property type="entry name" value="DNA/RNA_pol_sf"/>
</dbReference>
<dbReference type="InterPro" id="IPR012337">
    <property type="entry name" value="RNaseH-like_sf"/>
</dbReference>
<dbReference type="Pfam" id="PF17921">
    <property type="entry name" value="Integrase_H2C2"/>
    <property type="match status" value="1"/>
</dbReference>
<dbReference type="PANTHER" id="PTHR47331">
    <property type="entry name" value="PHD-TYPE DOMAIN-CONTAINING PROTEIN"/>
    <property type="match status" value="1"/>
</dbReference>
<accession>A0A9J7J081</accession>
<proteinExistence type="predicted"/>
<protein>
    <submittedName>
        <fullName evidence="3">Uncharacterized protein LOC111360213</fullName>
    </submittedName>
</protein>
<dbReference type="Pfam" id="PF05380">
    <property type="entry name" value="Peptidase_A17"/>
    <property type="match status" value="1"/>
</dbReference>
<keyword evidence="2" id="KW-1185">Reference proteome</keyword>
<dbReference type="GO" id="GO:0042575">
    <property type="term" value="C:DNA polymerase complex"/>
    <property type="evidence" value="ECO:0007669"/>
    <property type="project" value="UniProtKB-ARBA"/>
</dbReference>
<dbReference type="GO" id="GO:0003676">
    <property type="term" value="F:nucleic acid binding"/>
    <property type="evidence" value="ECO:0007669"/>
    <property type="project" value="InterPro"/>
</dbReference>
<dbReference type="InterPro" id="IPR008042">
    <property type="entry name" value="Retrotrans_Pao"/>
</dbReference>